<name>A0A1V0S8E8_9VIRU</name>
<dbReference type="EMBL" id="KY684083">
    <property type="protein sequence ID" value="ARF07982.1"/>
    <property type="molecule type" value="Genomic_DNA"/>
</dbReference>
<sequence length="297" mass="35694">MIFEKDFRKTYNKSKSYDDMKKIFYEQKNELRFVKSVVINIEDKNIEIPAIGSTYFMKNIKTNIKLHNITKIQLWKRYPKFNVCLNTVENVVTDNGKTNFFQTLNKFYNLPSNNIPIFCHSNEYIPLTDLLITLDFCENCEINPSDIIEYDLFESLSKDNSCSMLVERMKKLHKEEHSFSQKNNQINIDEFMWPMSYIMIVGNAFKHNNIVKIELILDDYCFDIIKHIKYLNDTTILIDFRLKNDKEDFDCSHLDFTYGWTKKIRLSFSDIKKCNYEIYSFHKNVLINRDDYYGYKY</sequence>
<organism evidence="1">
    <name type="scientific">Catovirus CTV1</name>
    <dbReference type="NCBI Taxonomy" id="1977631"/>
    <lineage>
        <taxon>Viruses</taxon>
        <taxon>Varidnaviria</taxon>
        <taxon>Bamfordvirae</taxon>
        <taxon>Nucleocytoviricota</taxon>
        <taxon>Megaviricetes</taxon>
        <taxon>Imitervirales</taxon>
        <taxon>Mimiviridae</taxon>
        <taxon>Klosneuvirinae</taxon>
        <taxon>Catovirus</taxon>
    </lineage>
</organism>
<reference evidence="1" key="1">
    <citation type="journal article" date="2017" name="Science">
        <title>Giant viruses with an expanded complement of translation system components.</title>
        <authorList>
            <person name="Schulz F."/>
            <person name="Yutin N."/>
            <person name="Ivanova N.N."/>
            <person name="Ortega D.R."/>
            <person name="Lee T.K."/>
            <person name="Vierheilig J."/>
            <person name="Daims H."/>
            <person name="Horn M."/>
            <person name="Wagner M."/>
            <person name="Jensen G.J."/>
            <person name="Kyrpides N.C."/>
            <person name="Koonin E.V."/>
            <person name="Woyke T."/>
        </authorList>
    </citation>
    <scope>NUCLEOTIDE SEQUENCE</scope>
    <source>
        <strain evidence="1">CTV1</strain>
    </source>
</reference>
<gene>
    <name evidence="1" type="ORF">Catovirus_1_32</name>
</gene>
<proteinExistence type="predicted"/>
<accession>A0A1V0S8E8</accession>
<evidence type="ECO:0000313" key="1">
    <source>
        <dbReference type="EMBL" id="ARF07982.1"/>
    </source>
</evidence>
<protein>
    <submittedName>
        <fullName evidence="1">Uncharacterized protein</fullName>
    </submittedName>
</protein>